<protein>
    <recommendedName>
        <fullName evidence="2">YkgJ family cysteine cluster protein</fullName>
    </recommendedName>
</protein>
<gene>
    <name evidence="1" type="ORF">ABHF33_05030</name>
</gene>
<sequence>MQCRSHCGACCTAPSISSPTPKHPHGKAAGLPCLHLMDDLRCELFGQASRPAVCGGLQPSMEMCGENREQAMFYLTQLEVATAPHIV</sequence>
<accession>A0AAU7FC45</accession>
<evidence type="ECO:0008006" key="2">
    <source>
        <dbReference type="Google" id="ProtNLM"/>
    </source>
</evidence>
<dbReference type="PANTHER" id="PTHR36931:SF1">
    <property type="entry name" value="UPF0153 PROTEIN YEIW"/>
    <property type="match status" value="1"/>
</dbReference>
<dbReference type="KEGG" id="cmav:ABHF33_05030"/>
<reference evidence="1" key="1">
    <citation type="submission" date="2024-05" db="EMBL/GenBank/DDBJ databases">
        <authorList>
            <person name="Yang L."/>
            <person name="Pan L."/>
        </authorList>
    </citation>
    <scope>NUCLEOTIDE SEQUENCE</scope>
    <source>
        <strain evidence="1">FCG-7</strain>
    </source>
</reference>
<dbReference type="EMBL" id="CP157355">
    <property type="protein sequence ID" value="XBM01647.1"/>
    <property type="molecule type" value="Genomic_DNA"/>
</dbReference>
<dbReference type="AlphaFoldDB" id="A0AAU7FC45"/>
<proteinExistence type="predicted"/>
<name>A0AAU7FC45_9NEIS</name>
<evidence type="ECO:0000313" key="1">
    <source>
        <dbReference type="EMBL" id="XBM01647.1"/>
    </source>
</evidence>
<organism evidence="1">
    <name type="scientific">Chitinibacter mangrovi</name>
    <dbReference type="NCBI Taxonomy" id="3153927"/>
    <lineage>
        <taxon>Bacteria</taxon>
        <taxon>Pseudomonadati</taxon>
        <taxon>Pseudomonadota</taxon>
        <taxon>Betaproteobacteria</taxon>
        <taxon>Neisseriales</taxon>
        <taxon>Chitinibacteraceae</taxon>
        <taxon>Chitinibacter</taxon>
    </lineage>
</organism>
<dbReference type="PANTHER" id="PTHR36931">
    <property type="entry name" value="UPF0153 PROTEIN YEIW"/>
    <property type="match status" value="1"/>
</dbReference>
<dbReference type="InterPro" id="IPR052572">
    <property type="entry name" value="UPF0153_domain"/>
</dbReference>
<dbReference type="RefSeq" id="WP_348945923.1">
    <property type="nucleotide sequence ID" value="NZ_CP157355.1"/>
</dbReference>